<dbReference type="EMBL" id="CALTRL010004202">
    <property type="protein sequence ID" value="CAH7682642.1"/>
    <property type="molecule type" value="Genomic_DNA"/>
</dbReference>
<proteinExistence type="predicted"/>
<keyword evidence="1" id="KW-0472">Membrane</keyword>
<protein>
    <submittedName>
        <fullName evidence="3">Uncharacterized protein</fullName>
    </submittedName>
</protein>
<evidence type="ECO:0000313" key="4">
    <source>
        <dbReference type="Proteomes" id="UP001153365"/>
    </source>
</evidence>
<reference evidence="3" key="1">
    <citation type="submission" date="2022-06" db="EMBL/GenBank/DDBJ databases">
        <authorList>
            <consortium name="SYNGENTA / RWTH Aachen University"/>
        </authorList>
    </citation>
    <scope>NUCLEOTIDE SEQUENCE</scope>
</reference>
<sequence>YSCISLFVLFINVLLNFHYDFFSFHNHSTITSLSCVMSICFLCLFLSNLVIEGY</sequence>
<keyword evidence="1" id="KW-0812">Transmembrane</keyword>
<feature type="transmembrane region" description="Helical" evidence="1">
    <location>
        <begin position="30"/>
        <end position="51"/>
    </location>
</feature>
<dbReference type="AlphaFoldDB" id="A0AAV0BAD9"/>
<gene>
    <name evidence="2" type="ORF">PPACK8108_LOCUS15673</name>
    <name evidence="3" type="ORF">PPACK8108_LOCUS16577</name>
</gene>
<organism evidence="3 4">
    <name type="scientific">Phakopsora pachyrhizi</name>
    <name type="common">Asian soybean rust disease fungus</name>
    <dbReference type="NCBI Taxonomy" id="170000"/>
    <lineage>
        <taxon>Eukaryota</taxon>
        <taxon>Fungi</taxon>
        <taxon>Dikarya</taxon>
        <taxon>Basidiomycota</taxon>
        <taxon>Pucciniomycotina</taxon>
        <taxon>Pucciniomycetes</taxon>
        <taxon>Pucciniales</taxon>
        <taxon>Phakopsoraceae</taxon>
        <taxon>Phakopsora</taxon>
    </lineage>
</organism>
<evidence type="ECO:0000313" key="3">
    <source>
        <dbReference type="EMBL" id="CAH7683196.1"/>
    </source>
</evidence>
<comment type="caution">
    <text evidence="3">The sequence shown here is derived from an EMBL/GenBank/DDBJ whole genome shotgun (WGS) entry which is preliminary data.</text>
</comment>
<keyword evidence="4" id="KW-1185">Reference proteome</keyword>
<dbReference type="EMBL" id="CALTRL010004525">
    <property type="protein sequence ID" value="CAH7683196.1"/>
    <property type="molecule type" value="Genomic_DNA"/>
</dbReference>
<dbReference type="Proteomes" id="UP001153365">
    <property type="component" value="Unassembled WGS sequence"/>
</dbReference>
<keyword evidence="1" id="KW-1133">Transmembrane helix</keyword>
<evidence type="ECO:0000256" key="1">
    <source>
        <dbReference type="SAM" id="Phobius"/>
    </source>
</evidence>
<feature type="non-terminal residue" evidence="3">
    <location>
        <position position="1"/>
    </location>
</feature>
<accession>A0AAV0BAD9</accession>
<name>A0AAV0BAD9_PHAPC</name>
<evidence type="ECO:0000313" key="2">
    <source>
        <dbReference type="EMBL" id="CAH7682642.1"/>
    </source>
</evidence>